<protein>
    <recommendedName>
        <fullName evidence="5">Transmembrane protein</fullName>
    </recommendedName>
</protein>
<feature type="compositionally biased region" description="Low complexity" evidence="1">
    <location>
        <begin position="296"/>
        <end position="314"/>
    </location>
</feature>
<feature type="compositionally biased region" description="Polar residues" evidence="1">
    <location>
        <begin position="315"/>
        <end position="338"/>
    </location>
</feature>
<dbReference type="EMBL" id="CCKQ01012830">
    <property type="protein sequence ID" value="CDW84471.1"/>
    <property type="molecule type" value="Genomic_DNA"/>
</dbReference>
<gene>
    <name evidence="3" type="primary">Contig11641.g12465</name>
    <name evidence="3" type="ORF">STYLEM_13534</name>
</gene>
<name>A0A078AR75_STYLE</name>
<feature type="transmembrane region" description="Helical" evidence="2">
    <location>
        <begin position="349"/>
        <end position="372"/>
    </location>
</feature>
<organism evidence="3 4">
    <name type="scientific">Stylonychia lemnae</name>
    <name type="common">Ciliate</name>
    <dbReference type="NCBI Taxonomy" id="5949"/>
    <lineage>
        <taxon>Eukaryota</taxon>
        <taxon>Sar</taxon>
        <taxon>Alveolata</taxon>
        <taxon>Ciliophora</taxon>
        <taxon>Intramacronucleata</taxon>
        <taxon>Spirotrichea</taxon>
        <taxon>Stichotrichia</taxon>
        <taxon>Sporadotrichida</taxon>
        <taxon>Oxytrichidae</taxon>
        <taxon>Stylonychinae</taxon>
        <taxon>Stylonychia</taxon>
    </lineage>
</organism>
<dbReference type="AlphaFoldDB" id="A0A078AR75"/>
<feature type="region of interest" description="Disordered" evidence="1">
    <location>
        <begin position="739"/>
        <end position="759"/>
    </location>
</feature>
<accession>A0A078AR75</accession>
<keyword evidence="2" id="KW-0812">Transmembrane</keyword>
<reference evidence="3 4" key="1">
    <citation type="submission" date="2014-06" db="EMBL/GenBank/DDBJ databases">
        <authorList>
            <person name="Swart Estienne"/>
        </authorList>
    </citation>
    <scope>NUCLEOTIDE SEQUENCE [LARGE SCALE GENOMIC DNA]</scope>
    <source>
        <strain evidence="3 4">130c</strain>
    </source>
</reference>
<dbReference type="Proteomes" id="UP000039865">
    <property type="component" value="Unassembled WGS sequence"/>
</dbReference>
<evidence type="ECO:0000256" key="1">
    <source>
        <dbReference type="SAM" id="MobiDB-lite"/>
    </source>
</evidence>
<evidence type="ECO:0000313" key="4">
    <source>
        <dbReference type="Proteomes" id="UP000039865"/>
    </source>
</evidence>
<proteinExistence type="predicted"/>
<evidence type="ECO:0000313" key="3">
    <source>
        <dbReference type="EMBL" id="CDW84471.1"/>
    </source>
</evidence>
<evidence type="ECO:0008006" key="5">
    <source>
        <dbReference type="Google" id="ProtNLM"/>
    </source>
</evidence>
<keyword evidence="2" id="KW-1133">Transmembrane helix</keyword>
<dbReference type="InParanoid" id="A0A078AR75"/>
<sequence length="924" mass="104500">MISIFTKNKLISQSKMKLLLPQKNISYSMVQSLAKLLIFSILLNNLLAYGQSMNGNDLEFNNNTLTNRINGNQENFNYALERNLQSSLTSNTSYCLLDCQTSYLKFCVKSDSSGYCCSSIVNILCPSSSYCNKDTTLSTLKKWVCPQGSQCSLQSATIIPSLSASLVAVTQSIGVSQYNFCKYLIEFPTGYAIDSISYIQLTISSFSGGTGQYAITNNFKGDNATQKTFTAGTTIKVYYPQKLYFYFENSQTSSMKFSFSYFFYGNAVQTVATTTTQTTTTTTTKTTTTQAPVTTKSTTSTITQTTTSAPTKAPNPQQITSEANKNSTLNNQKLNQAVSEDDDKKKKTILMAVLIPVCIIFLIIGLVVLCCYKCGNKSNKTGFKNRIQSETINTSTKILKDNDDYTIMNDQTMLKQDINSPQKYVNTNEKTQKQSKKHFTEGKQLDNLSGSYKDEGLQNNTYDPTKDIDPIMLLENPSAPKPMNKMKNEFEDAMLKKLMARAAQIKRDEKLAEENKYDSLPNELNPEYLSKIHQRGDNMIDFEKLAPQQQPQAINFILQTPYLPQPMNKITKNNESDKNSINSLLGGTQIDFEFDQQSPQEIQYQLLTSVRTSQNTQNQPINQLYQTQTPSTLATQRIKPSQGFNLLVQNLKTPSRTSQVENLHIQDTNDYGGQNLQLVALIQEFQPQNYHQTTNLLPTQKDQNADFSFESADKHDQSLDDSILDFKEAEVIVKDKSKVKNDSNTYQQREEAKGKMKTRLTQLQNEQDDTQLSIGANITNKTTQDYRYNNKQNLLGQNEEQKQSSSAFDLQQTDFNGSQIIQHNRNNTQFSSNNKSKNSKIVYVNEEGLMNMDQEYKMRQTQNSLKFSTQSKFNLEDQQPHQEKKRGLKNIMNDELSDGISLSNHSIEVENVNKEISLEQAQKL</sequence>
<feature type="region of interest" description="Disordered" evidence="1">
    <location>
        <begin position="296"/>
        <end position="340"/>
    </location>
</feature>
<keyword evidence="4" id="KW-1185">Reference proteome</keyword>
<keyword evidence="2" id="KW-0472">Membrane</keyword>
<feature type="region of interest" description="Disordered" evidence="1">
    <location>
        <begin position="428"/>
        <end position="469"/>
    </location>
</feature>
<evidence type="ECO:0000256" key="2">
    <source>
        <dbReference type="SAM" id="Phobius"/>
    </source>
</evidence>